<keyword evidence="3" id="KW-1185">Reference proteome</keyword>
<proteinExistence type="predicted"/>
<dbReference type="PANTHER" id="PTHR31798">
    <property type="entry name" value="HYDROXYPROLINE-RICH GLYCOPROTEIN-LIKE"/>
    <property type="match status" value="1"/>
</dbReference>
<sequence>MMQDDTVNAAAVVLAAAARSSTGLLLHHQQVDDHACAAAKPRWWLRVKAKLLCFRPRHGHPHRIAAASPEPVLQSSSNRYCTHATQPTTVAFAAPPPSPASSSLFASQAASPAQVLRLDASSSYSSPTTASMFAIGPYAREPQQLVSPPAFSAGLTEPSTAPLTPPPEYSAGGLQLLAAGSSPEVPFARFLSPSFQGYQLQPGSPIGGTLVLSPASTSSSPPPWLRHRRDEEGPSLVEAGGEEGCGARRKPSGEFVFGSAAGEWTTTFADADGGERRSSTSMADDAAEGGNRQWPFSSSLPS</sequence>
<feature type="region of interest" description="Disordered" evidence="1">
    <location>
        <begin position="267"/>
        <end position="302"/>
    </location>
</feature>
<dbReference type="OrthoDB" id="676503at2759"/>
<dbReference type="InterPro" id="IPR040420">
    <property type="entry name" value="At1g76660-like"/>
</dbReference>
<evidence type="ECO:0000313" key="3">
    <source>
        <dbReference type="Proteomes" id="UP000324897"/>
    </source>
</evidence>
<evidence type="ECO:0000313" key="2">
    <source>
        <dbReference type="EMBL" id="TVU10637.1"/>
    </source>
</evidence>
<name>A0A5J9THC1_9POAL</name>
<evidence type="ECO:0000256" key="1">
    <source>
        <dbReference type="SAM" id="MobiDB-lite"/>
    </source>
</evidence>
<dbReference type="Proteomes" id="UP000324897">
    <property type="component" value="Chromosome 3"/>
</dbReference>
<accession>A0A5J9THC1</accession>
<feature type="non-terminal residue" evidence="2">
    <location>
        <position position="1"/>
    </location>
</feature>
<comment type="caution">
    <text evidence="2">The sequence shown here is derived from an EMBL/GenBank/DDBJ whole genome shotgun (WGS) entry which is preliminary data.</text>
</comment>
<gene>
    <name evidence="2" type="ORF">EJB05_44181</name>
</gene>
<protein>
    <submittedName>
        <fullName evidence="2">Uncharacterized protein</fullName>
    </submittedName>
</protein>
<organism evidence="2 3">
    <name type="scientific">Eragrostis curvula</name>
    <name type="common">weeping love grass</name>
    <dbReference type="NCBI Taxonomy" id="38414"/>
    <lineage>
        <taxon>Eukaryota</taxon>
        <taxon>Viridiplantae</taxon>
        <taxon>Streptophyta</taxon>
        <taxon>Embryophyta</taxon>
        <taxon>Tracheophyta</taxon>
        <taxon>Spermatophyta</taxon>
        <taxon>Magnoliopsida</taxon>
        <taxon>Liliopsida</taxon>
        <taxon>Poales</taxon>
        <taxon>Poaceae</taxon>
        <taxon>PACMAD clade</taxon>
        <taxon>Chloridoideae</taxon>
        <taxon>Eragrostideae</taxon>
        <taxon>Eragrostidinae</taxon>
        <taxon>Eragrostis</taxon>
    </lineage>
</organism>
<dbReference type="PANTHER" id="PTHR31798:SF5">
    <property type="entry name" value="HYDROXYPROLINE-RICH GLYCOPROTEIN FAMILY PROTEIN"/>
    <property type="match status" value="1"/>
</dbReference>
<dbReference type="Gramene" id="TVU10637">
    <property type="protein sequence ID" value="TVU10637"/>
    <property type="gene ID" value="EJB05_44181"/>
</dbReference>
<reference evidence="2 3" key="1">
    <citation type="journal article" date="2019" name="Sci. Rep.">
        <title>A high-quality genome of Eragrostis curvula grass provides insights into Poaceae evolution and supports new strategies to enhance forage quality.</title>
        <authorList>
            <person name="Carballo J."/>
            <person name="Santos B.A.C.M."/>
            <person name="Zappacosta D."/>
            <person name="Garbus I."/>
            <person name="Selva J.P."/>
            <person name="Gallo C.A."/>
            <person name="Diaz A."/>
            <person name="Albertini E."/>
            <person name="Caccamo M."/>
            <person name="Echenique V."/>
        </authorList>
    </citation>
    <scope>NUCLEOTIDE SEQUENCE [LARGE SCALE GENOMIC DNA]</scope>
    <source>
        <strain evidence="3">cv. Victoria</strain>
        <tissue evidence="2">Leaf</tissue>
    </source>
</reference>
<feature type="region of interest" description="Disordered" evidence="1">
    <location>
        <begin position="214"/>
        <end position="251"/>
    </location>
</feature>
<dbReference type="AlphaFoldDB" id="A0A5J9THC1"/>
<dbReference type="EMBL" id="RWGY01000039">
    <property type="protein sequence ID" value="TVU10637.1"/>
    <property type="molecule type" value="Genomic_DNA"/>
</dbReference>